<reference evidence="4" key="1">
    <citation type="submission" date="2016-10" db="EMBL/GenBank/DDBJ databases">
        <authorList>
            <person name="Varghese N."/>
            <person name="Submissions S."/>
        </authorList>
    </citation>
    <scope>NUCLEOTIDE SEQUENCE [LARGE SCALE GENOMIC DNA]</scope>
    <source>
        <strain evidence="4">CGMCC 1.11147</strain>
    </source>
</reference>
<dbReference type="AlphaFoldDB" id="A0A1H0G4J2"/>
<sequence length="368" mass="38056">MDRTGIFGPVTDPLQCWLAARNQMDTRALSRDSSQTDTPERLFMGSHRADRSGPRRRPSETPVAPYVGRRIATPPASAVVAEAAVVEVSAPVPTPTTLIPATPAVACATAAGKRRAVKHAGSRGSLFKNLPSAPVLVGVATLAIAVTGAITSAQPDLAATGGSSVRQASALSGASGTGSVNLRDRGVNVSRDSRRDALADVSDSELVAAAEQQAQQRNAALAEFAKLAQAQADKIALNVWVMPLDPVVLTARYGEYGLWASYHTGLDFNGNTGDPIMAVANGVVSSAGYDGSYGNKTVVTLEDGTEIWYAHQTSILVSEGDVVRAGEVIGTVGATGNVTGSHLHLEVRPGGGDPVDPYQALVVHGATF</sequence>
<dbReference type="InterPro" id="IPR016047">
    <property type="entry name" value="M23ase_b-sheet_dom"/>
</dbReference>
<dbReference type="Proteomes" id="UP000199004">
    <property type="component" value="Unassembled WGS sequence"/>
</dbReference>
<proteinExistence type="predicted"/>
<name>A0A1H0G4J2_9ACTN</name>
<keyword evidence="3" id="KW-0378">Hydrolase</keyword>
<protein>
    <submittedName>
        <fullName evidence="3">Murein DD-endopeptidase MepM and murein hydrolase activator NlpD, contain LysM domain</fullName>
    </submittedName>
</protein>
<feature type="region of interest" description="Disordered" evidence="1">
    <location>
        <begin position="27"/>
        <end position="63"/>
    </location>
</feature>
<organism evidence="3 4">
    <name type="scientific">Nocardioides szechwanensis</name>
    <dbReference type="NCBI Taxonomy" id="1005944"/>
    <lineage>
        <taxon>Bacteria</taxon>
        <taxon>Bacillati</taxon>
        <taxon>Actinomycetota</taxon>
        <taxon>Actinomycetes</taxon>
        <taxon>Propionibacteriales</taxon>
        <taxon>Nocardioidaceae</taxon>
        <taxon>Nocardioides</taxon>
    </lineage>
</organism>
<dbReference type="EMBL" id="FNIC01000005">
    <property type="protein sequence ID" value="SDO01669.1"/>
    <property type="molecule type" value="Genomic_DNA"/>
</dbReference>
<dbReference type="OrthoDB" id="1099523at2"/>
<evidence type="ECO:0000259" key="2">
    <source>
        <dbReference type="Pfam" id="PF01551"/>
    </source>
</evidence>
<dbReference type="InterPro" id="IPR011055">
    <property type="entry name" value="Dup_hybrid_motif"/>
</dbReference>
<dbReference type="Pfam" id="PF01551">
    <property type="entry name" value="Peptidase_M23"/>
    <property type="match status" value="1"/>
</dbReference>
<feature type="domain" description="M23ase beta-sheet core" evidence="2">
    <location>
        <begin position="262"/>
        <end position="357"/>
    </location>
</feature>
<feature type="compositionally biased region" description="Basic and acidic residues" evidence="1">
    <location>
        <begin position="47"/>
        <end position="59"/>
    </location>
</feature>
<dbReference type="CDD" id="cd12797">
    <property type="entry name" value="M23_peptidase"/>
    <property type="match status" value="1"/>
</dbReference>
<dbReference type="Gene3D" id="2.70.70.10">
    <property type="entry name" value="Glucose Permease (Domain IIA)"/>
    <property type="match status" value="1"/>
</dbReference>
<accession>A0A1H0G4J2</accession>
<dbReference type="SUPFAM" id="SSF51261">
    <property type="entry name" value="Duplicated hybrid motif"/>
    <property type="match status" value="1"/>
</dbReference>
<dbReference type="InterPro" id="IPR050570">
    <property type="entry name" value="Cell_wall_metabolism_enzyme"/>
</dbReference>
<keyword evidence="4" id="KW-1185">Reference proteome</keyword>
<dbReference type="GO" id="GO:0004222">
    <property type="term" value="F:metalloendopeptidase activity"/>
    <property type="evidence" value="ECO:0007669"/>
    <property type="project" value="TreeGrafter"/>
</dbReference>
<dbReference type="PANTHER" id="PTHR21666">
    <property type="entry name" value="PEPTIDASE-RELATED"/>
    <property type="match status" value="1"/>
</dbReference>
<gene>
    <name evidence="3" type="ORF">SAMN05192576_3247</name>
</gene>
<dbReference type="STRING" id="1005944.SAMN05192576_3247"/>
<dbReference type="PANTHER" id="PTHR21666:SF270">
    <property type="entry name" value="MUREIN HYDROLASE ACTIVATOR ENVC"/>
    <property type="match status" value="1"/>
</dbReference>
<evidence type="ECO:0000313" key="3">
    <source>
        <dbReference type="EMBL" id="SDO01669.1"/>
    </source>
</evidence>
<evidence type="ECO:0000256" key="1">
    <source>
        <dbReference type="SAM" id="MobiDB-lite"/>
    </source>
</evidence>
<evidence type="ECO:0000313" key="4">
    <source>
        <dbReference type="Proteomes" id="UP000199004"/>
    </source>
</evidence>